<dbReference type="PANTHER" id="PTHR43798">
    <property type="entry name" value="MONOACYLGLYCEROL LIPASE"/>
    <property type="match status" value="1"/>
</dbReference>
<dbReference type="InterPro" id="IPR029058">
    <property type="entry name" value="AB_hydrolase_fold"/>
</dbReference>
<dbReference type="GO" id="GO:0008233">
    <property type="term" value="F:peptidase activity"/>
    <property type="evidence" value="ECO:0007669"/>
    <property type="project" value="InterPro"/>
</dbReference>
<dbReference type="GO" id="GO:0006508">
    <property type="term" value="P:proteolysis"/>
    <property type="evidence" value="ECO:0007669"/>
    <property type="project" value="InterPro"/>
</dbReference>
<dbReference type="InterPro" id="IPR050266">
    <property type="entry name" value="AB_hydrolase_sf"/>
</dbReference>
<dbReference type="SUPFAM" id="SSF53474">
    <property type="entry name" value="alpha/beta-Hydrolases"/>
    <property type="match status" value="1"/>
</dbReference>
<keyword evidence="7" id="KW-1185">Reference proteome</keyword>
<dbReference type="InterPro" id="IPR005945">
    <property type="entry name" value="Pro_imino_pep"/>
</dbReference>
<dbReference type="STRING" id="1121898.GCA_000422725_00081"/>
<evidence type="ECO:0000256" key="2">
    <source>
        <dbReference type="ARBA" id="ARBA00022801"/>
    </source>
</evidence>
<evidence type="ECO:0000313" key="7">
    <source>
        <dbReference type="Proteomes" id="UP000030111"/>
    </source>
</evidence>
<evidence type="ECO:0000259" key="5">
    <source>
        <dbReference type="Pfam" id="PF00561"/>
    </source>
</evidence>
<dbReference type="OrthoDB" id="9796770at2"/>
<reference evidence="6 7" key="1">
    <citation type="submission" date="2013-09" db="EMBL/GenBank/DDBJ databases">
        <authorList>
            <person name="Zeng Z."/>
            <person name="Chen C."/>
        </authorList>
    </citation>
    <scope>NUCLEOTIDE SEQUENCE [LARGE SCALE GENOMIC DNA]</scope>
    <source>
        <strain evidence="6 7">WB 4.1-42</strain>
    </source>
</reference>
<dbReference type="PANTHER" id="PTHR43798:SF33">
    <property type="entry name" value="HYDROLASE, PUTATIVE (AFU_ORTHOLOGUE AFUA_2G14860)-RELATED"/>
    <property type="match status" value="1"/>
</dbReference>
<dbReference type="eggNOG" id="COG0596">
    <property type="taxonomic scope" value="Bacteria"/>
</dbReference>
<dbReference type="PRINTS" id="PR00793">
    <property type="entry name" value="PROAMNOPTASE"/>
</dbReference>
<feature type="domain" description="AB hydrolase-1" evidence="5">
    <location>
        <begin position="69"/>
        <end position="320"/>
    </location>
</feature>
<evidence type="ECO:0000256" key="1">
    <source>
        <dbReference type="ARBA" id="ARBA00010088"/>
    </source>
</evidence>
<comment type="caution">
    <text evidence="6">The sequence shown here is derived from an EMBL/GenBank/DDBJ whole genome shotgun (WGS) entry which is preliminary data.</text>
</comment>
<dbReference type="PIRSF" id="PIRSF005539">
    <property type="entry name" value="Pept_S33_TRI_F1"/>
    <property type="match status" value="1"/>
</dbReference>
<name>A0A0A2MGP1_9FLAO</name>
<evidence type="ECO:0000256" key="4">
    <source>
        <dbReference type="PIRSR" id="PIRSR005539-1"/>
    </source>
</evidence>
<dbReference type="InterPro" id="IPR002410">
    <property type="entry name" value="Peptidase_S33"/>
</dbReference>
<feature type="active site" evidence="4">
    <location>
        <position position="288"/>
    </location>
</feature>
<proteinExistence type="inferred from homology"/>
<keyword evidence="2 3" id="KW-0378">Hydrolase</keyword>
<evidence type="ECO:0000256" key="3">
    <source>
        <dbReference type="PIRNR" id="PIRNR005539"/>
    </source>
</evidence>
<accession>A0A0A2MGP1</accession>
<dbReference type="InterPro" id="IPR000073">
    <property type="entry name" value="AB_hydrolase_1"/>
</dbReference>
<dbReference type="Pfam" id="PF00561">
    <property type="entry name" value="Abhydrolase_1"/>
    <property type="match status" value="1"/>
</dbReference>
<feature type="active site" description="Proton donor" evidence="4">
    <location>
        <position position="315"/>
    </location>
</feature>
<feature type="active site" description="Nucleophile" evidence="4">
    <location>
        <position position="146"/>
    </location>
</feature>
<dbReference type="Proteomes" id="UP000030111">
    <property type="component" value="Unassembled WGS sequence"/>
</dbReference>
<organism evidence="6 7">
    <name type="scientific">Flavobacterium subsaxonicum WB 4.1-42 = DSM 21790</name>
    <dbReference type="NCBI Taxonomy" id="1121898"/>
    <lineage>
        <taxon>Bacteria</taxon>
        <taxon>Pseudomonadati</taxon>
        <taxon>Bacteroidota</taxon>
        <taxon>Flavobacteriia</taxon>
        <taxon>Flavobacteriales</taxon>
        <taxon>Flavobacteriaceae</taxon>
        <taxon>Flavobacterium</taxon>
    </lineage>
</organism>
<sequence>MGLALLLMLITAASCSKQEQATQHNKPDYYNIDTTKVQTGGIKMIPVTTGNKTYNVWTKRIGNNPKIKVLLLAGGPGIPHDYFEAFESFLPAEGIEFYYYDELGSGNSDKPNDTTRYNIASAVDEVEQVRKALQLNKGNFYLFGHSWGGLLAMEYAVKYQGNLKGLIVSNMTSSGKEFNRYVQQVLAKQIPPDAMARINELSAKNDYANPEYMELAMKHFYAQFVCRIPLEQWPEPLNRALSKLNQPYYNKLQGPSEFGLLGSLKDWDISSRLKEIYVPTLIIAAKYDEMDPQHLKWMSTEVKNGHYLYCANGSHLSMYDEQAFYMNGIIKFIKQVNNK</sequence>
<dbReference type="GO" id="GO:0016020">
    <property type="term" value="C:membrane"/>
    <property type="evidence" value="ECO:0007669"/>
    <property type="project" value="TreeGrafter"/>
</dbReference>
<evidence type="ECO:0000313" key="6">
    <source>
        <dbReference type="EMBL" id="KGO91837.1"/>
    </source>
</evidence>
<dbReference type="AlphaFoldDB" id="A0A0A2MGP1"/>
<dbReference type="EMBL" id="JRLY01000014">
    <property type="protein sequence ID" value="KGO91837.1"/>
    <property type="molecule type" value="Genomic_DNA"/>
</dbReference>
<gene>
    <name evidence="6" type="ORF">Q766_15435</name>
</gene>
<protein>
    <submittedName>
        <fullName evidence="6">Proline iminopeptidase</fullName>
    </submittedName>
</protein>
<dbReference type="NCBIfam" id="TIGR01250">
    <property type="entry name" value="pro_imino_pep_2"/>
    <property type="match status" value="1"/>
</dbReference>
<comment type="similarity">
    <text evidence="1 3">Belongs to the peptidase S33 family.</text>
</comment>
<dbReference type="Gene3D" id="3.40.50.1820">
    <property type="entry name" value="alpha/beta hydrolase"/>
    <property type="match status" value="1"/>
</dbReference>